<evidence type="ECO:0000256" key="1">
    <source>
        <dbReference type="SAM" id="MobiDB-lite"/>
    </source>
</evidence>
<sequence>MPTLLGPPEVSNYNPKAPPEPTAVGPTTTIAKTSGFNTIINPPMGFTENFSPIFLSSGNPSLDFFFHIVPQPPDHTQAPNVPSFTEFGFFKDLPEILYRLLEGSHVRENQKVKWLCVKGSNKRNK</sequence>
<name>A0ABU6ZRA5_9FABA</name>
<evidence type="ECO:0000313" key="3">
    <source>
        <dbReference type="Proteomes" id="UP001341840"/>
    </source>
</evidence>
<dbReference type="PANTHER" id="PTHR31373:SF27">
    <property type="entry name" value="TROVE DOMAIN-CONTAINING PROTEIN"/>
    <property type="match status" value="1"/>
</dbReference>
<organism evidence="2 3">
    <name type="scientific">Stylosanthes scabra</name>
    <dbReference type="NCBI Taxonomy" id="79078"/>
    <lineage>
        <taxon>Eukaryota</taxon>
        <taxon>Viridiplantae</taxon>
        <taxon>Streptophyta</taxon>
        <taxon>Embryophyta</taxon>
        <taxon>Tracheophyta</taxon>
        <taxon>Spermatophyta</taxon>
        <taxon>Magnoliopsida</taxon>
        <taxon>eudicotyledons</taxon>
        <taxon>Gunneridae</taxon>
        <taxon>Pentapetalae</taxon>
        <taxon>rosids</taxon>
        <taxon>fabids</taxon>
        <taxon>Fabales</taxon>
        <taxon>Fabaceae</taxon>
        <taxon>Papilionoideae</taxon>
        <taxon>50 kb inversion clade</taxon>
        <taxon>dalbergioids sensu lato</taxon>
        <taxon>Dalbergieae</taxon>
        <taxon>Pterocarpus clade</taxon>
        <taxon>Stylosanthes</taxon>
    </lineage>
</organism>
<gene>
    <name evidence="2" type="ORF">PIB30_084279</name>
</gene>
<proteinExistence type="predicted"/>
<reference evidence="2 3" key="1">
    <citation type="journal article" date="2023" name="Plants (Basel)">
        <title>Bridging the Gap: Combining Genomics and Transcriptomics Approaches to Understand Stylosanthes scabra, an Orphan Legume from the Brazilian Caatinga.</title>
        <authorList>
            <person name="Ferreira-Neto J.R.C."/>
            <person name="da Silva M.D."/>
            <person name="Binneck E."/>
            <person name="de Melo N.F."/>
            <person name="da Silva R.H."/>
            <person name="de Melo A.L.T.M."/>
            <person name="Pandolfi V."/>
            <person name="Bustamante F.O."/>
            <person name="Brasileiro-Vidal A.C."/>
            <person name="Benko-Iseppon A.M."/>
        </authorList>
    </citation>
    <scope>NUCLEOTIDE SEQUENCE [LARGE SCALE GENOMIC DNA]</scope>
    <source>
        <tissue evidence="2">Leaves</tissue>
    </source>
</reference>
<feature type="region of interest" description="Disordered" evidence="1">
    <location>
        <begin position="1"/>
        <end position="25"/>
    </location>
</feature>
<accession>A0ABU6ZRA5</accession>
<keyword evidence="3" id="KW-1185">Reference proteome</keyword>
<dbReference type="InterPro" id="IPR011205">
    <property type="entry name" value="UCP015417_vWA"/>
</dbReference>
<dbReference type="EMBL" id="JASCZI010273223">
    <property type="protein sequence ID" value="MED6224462.1"/>
    <property type="molecule type" value="Genomic_DNA"/>
</dbReference>
<dbReference type="Proteomes" id="UP001341840">
    <property type="component" value="Unassembled WGS sequence"/>
</dbReference>
<protein>
    <submittedName>
        <fullName evidence="2">Uncharacterized protein</fullName>
    </submittedName>
</protein>
<dbReference type="PANTHER" id="PTHR31373">
    <property type="entry name" value="OS06G0652100 PROTEIN"/>
    <property type="match status" value="1"/>
</dbReference>
<comment type="caution">
    <text evidence="2">The sequence shown here is derived from an EMBL/GenBank/DDBJ whole genome shotgun (WGS) entry which is preliminary data.</text>
</comment>
<evidence type="ECO:0000313" key="2">
    <source>
        <dbReference type="EMBL" id="MED6224462.1"/>
    </source>
</evidence>